<dbReference type="GeneID" id="99718876"/>
<evidence type="ECO:0000259" key="4">
    <source>
        <dbReference type="PROSITE" id="PS50893"/>
    </source>
</evidence>
<keyword evidence="2" id="KW-0547">Nucleotide-binding</keyword>
<dbReference type="GO" id="GO:0005524">
    <property type="term" value="F:ATP binding"/>
    <property type="evidence" value="ECO:0007669"/>
    <property type="project" value="UniProtKB-KW"/>
</dbReference>
<dbReference type="SUPFAM" id="SSF52540">
    <property type="entry name" value="P-loop containing nucleoside triphosphate hydrolases"/>
    <property type="match status" value="1"/>
</dbReference>
<evidence type="ECO:0000256" key="3">
    <source>
        <dbReference type="ARBA" id="ARBA00022840"/>
    </source>
</evidence>
<dbReference type="InterPro" id="IPR003593">
    <property type="entry name" value="AAA+_ATPase"/>
</dbReference>
<dbReference type="InterPro" id="IPR017871">
    <property type="entry name" value="ABC_transporter-like_CS"/>
</dbReference>
<dbReference type="InterPro" id="IPR050166">
    <property type="entry name" value="ABC_transporter_ATP-bind"/>
</dbReference>
<name>A0AA34RDX4_CHLPE</name>
<dbReference type="PANTHER" id="PTHR42788">
    <property type="entry name" value="TAURINE IMPORT ATP-BINDING PROTEIN-RELATED"/>
    <property type="match status" value="1"/>
</dbReference>
<reference evidence="5 6" key="1">
    <citation type="journal article" date="2011" name="J. Bacteriol.">
        <title>Genome sequence of the obligate intracellular animal pathogen Chlamydia pecorum E58.</title>
        <authorList>
            <person name="Mojica S."/>
            <person name="Huot Creasy H."/>
            <person name="Daugherty S."/>
            <person name="Read T.D."/>
            <person name="Kim T."/>
            <person name="Kaltenboeck B."/>
            <person name="Bavoil P."/>
            <person name="Myers G.S."/>
        </authorList>
    </citation>
    <scope>NUCLEOTIDE SEQUENCE [LARGE SCALE GENOMIC DNA]</scope>
    <source>
        <strain evidence="5 6">E58</strain>
    </source>
</reference>
<dbReference type="InterPro" id="IPR003439">
    <property type="entry name" value="ABC_transporter-like_ATP-bd"/>
</dbReference>
<feature type="domain" description="ABC transporter" evidence="4">
    <location>
        <begin position="2"/>
        <end position="229"/>
    </location>
</feature>
<sequence>MLQVSNLDYSYKQEVIFQDVSFSAPRGAITIILGRSGVGKTTLFRLLSGLLLPDQGSLLWQGEPLTQDLVAYMQQKEALLPWRTALKNILLPYELGPSHLRTSVPSYQLQKIIKNFDLDTILDRYPDELSGGQRQRVALATQYLSQKPILLLDEPFSSLDLLLKEQLYKDIEMLAKQENKAVILVTHDFRDVLFLGDFVFVIKNHKCIPVSLQRVSSNDHHVLNSLKDLLSTT</sequence>
<dbReference type="Proteomes" id="UP000008305">
    <property type="component" value="Chromosome"/>
</dbReference>
<evidence type="ECO:0000256" key="2">
    <source>
        <dbReference type="ARBA" id="ARBA00022741"/>
    </source>
</evidence>
<dbReference type="PROSITE" id="PS00211">
    <property type="entry name" value="ABC_TRANSPORTER_1"/>
    <property type="match status" value="1"/>
</dbReference>
<keyword evidence="5" id="KW-0378">Hydrolase</keyword>
<dbReference type="PANTHER" id="PTHR42788:SF2">
    <property type="entry name" value="ABC TRANSPORTER ATP-BINDING PROTEIN"/>
    <property type="match status" value="1"/>
</dbReference>
<keyword evidence="6" id="KW-1185">Reference proteome</keyword>
<protein>
    <submittedName>
        <fullName evidence="5">ABC transport ATPase</fullName>
        <ecNumber evidence="5">3.6.3.30</ecNumber>
    </submittedName>
</protein>
<proteinExistence type="predicted"/>
<dbReference type="AlphaFoldDB" id="A0AA34RDX4"/>
<accession>A0AA34RDX4</accession>
<dbReference type="InterPro" id="IPR027417">
    <property type="entry name" value="P-loop_NTPase"/>
</dbReference>
<dbReference type="PROSITE" id="PS50893">
    <property type="entry name" value="ABC_TRANSPORTER_2"/>
    <property type="match status" value="1"/>
</dbReference>
<dbReference type="RefSeq" id="WP_013712923.1">
    <property type="nucleotide sequence ID" value="NC_015408.1"/>
</dbReference>
<dbReference type="EMBL" id="CP002608">
    <property type="protein sequence ID" value="AEB41845.1"/>
    <property type="molecule type" value="Genomic_DNA"/>
</dbReference>
<keyword evidence="1" id="KW-0813">Transport</keyword>
<dbReference type="Gene3D" id="3.40.50.300">
    <property type="entry name" value="P-loop containing nucleotide triphosphate hydrolases"/>
    <property type="match status" value="1"/>
</dbReference>
<dbReference type="GO" id="GO:0016887">
    <property type="term" value="F:ATP hydrolysis activity"/>
    <property type="evidence" value="ECO:0007669"/>
    <property type="project" value="InterPro"/>
</dbReference>
<gene>
    <name evidence="5" type="ordered locus">G5S_0910</name>
</gene>
<evidence type="ECO:0000313" key="6">
    <source>
        <dbReference type="Proteomes" id="UP000008305"/>
    </source>
</evidence>
<dbReference type="KEGG" id="cpm:G5S_0910"/>
<evidence type="ECO:0000313" key="5">
    <source>
        <dbReference type="EMBL" id="AEB41845.1"/>
    </source>
</evidence>
<dbReference type="EC" id="3.6.3.30" evidence="5"/>
<keyword evidence="3" id="KW-0067">ATP-binding</keyword>
<evidence type="ECO:0000256" key="1">
    <source>
        <dbReference type="ARBA" id="ARBA00022448"/>
    </source>
</evidence>
<dbReference type="SMART" id="SM00382">
    <property type="entry name" value="AAA"/>
    <property type="match status" value="1"/>
</dbReference>
<dbReference type="Pfam" id="PF00005">
    <property type="entry name" value="ABC_tran"/>
    <property type="match status" value="1"/>
</dbReference>
<organism evidence="5 6">
    <name type="scientific">Chlamydia pecorum (strain ATCC VR-628 / DSM 29919 / E58)</name>
    <name type="common">Chlamydophila pecorum</name>
    <dbReference type="NCBI Taxonomy" id="331635"/>
    <lineage>
        <taxon>Bacteria</taxon>
        <taxon>Pseudomonadati</taxon>
        <taxon>Chlamydiota</taxon>
        <taxon>Chlamydiia</taxon>
        <taxon>Chlamydiales</taxon>
        <taxon>Chlamydiaceae</taxon>
        <taxon>Chlamydia/Chlamydophila group</taxon>
        <taxon>Chlamydia</taxon>
    </lineage>
</organism>